<organism evidence="1 2">
    <name type="scientific">Pseudomonas nitroreducens</name>
    <dbReference type="NCBI Taxonomy" id="46680"/>
    <lineage>
        <taxon>Bacteria</taxon>
        <taxon>Pseudomonadati</taxon>
        <taxon>Pseudomonadota</taxon>
        <taxon>Gammaproteobacteria</taxon>
        <taxon>Pseudomonadales</taxon>
        <taxon>Pseudomonadaceae</taxon>
        <taxon>Pseudomonas</taxon>
    </lineage>
</organism>
<protein>
    <submittedName>
        <fullName evidence="1">Uncharacterized protein</fullName>
    </submittedName>
</protein>
<name>A0A5R8ZYJ7_PSENT</name>
<reference evidence="1 2" key="1">
    <citation type="submission" date="2019-05" db="EMBL/GenBank/DDBJ databases">
        <authorList>
            <person name="Moore K."/>
            <person name="O'Neill P."/>
            <person name="Farbos A."/>
            <person name="Studholme D.J."/>
        </authorList>
    </citation>
    <scope>NUCLEOTIDE SEQUENCE [LARGE SCALE GENOMIC DNA]</scope>
    <source>
        <strain evidence="1 2">DSM 9128</strain>
    </source>
</reference>
<evidence type="ECO:0000313" key="2">
    <source>
        <dbReference type="Proteomes" id="UP000307510"/>
    </source>
</evidence>
<evidence type="ECO:0000313" key="1">
    <source>
        <dbReference type="EMBL" id="TLP71481.1"/>
    </source>
</evidence>
<comment type="caution">
    <text evidence="1">The sequence shown here is derived from an EMBL/GenBank/DDBJ whole genome shotgun (WGS) entry which is preliminary data.</text>
</comment>
<dbReference type="RefSeq" id="WP_138215668.1">
    <property type="nucleotide sequence ID" value="NZ_VASG01000006.1"/>
</dbReference>
<sequence>MQWLIEYRFNGEDRHLLMRARTIPHIKAIAFSIYVREFPEQPRPPHATVEVETWLGACGITISDVRLTSAQA</sequence>
<dbReference type="EMBL" id="VASG01000006">
    <property type="protein sequence ID" value="TLP71481.1"/>
    <property type="molecule type" value="Genomic_DNA"/>
</dbReference>
<accession>A0A5R8ZYJ7</accession>
<reference evidence="2" key="2">
    <citation type="submission" date="2019-06" db="EMBL/GenBank/DDBJ databases">
        <title>AzeR, a transcriptional regulator that responds to azelaic acid in Pseudomonas nitroreducens.</title>
        <authorList>
            <person name="Bez C."/>
            <person name="Javvadi S.G."/>
            <person name="Bertani I."/>
            <person name="Devescovi G."/>
            <person name="Studholme D.J."/>
            <person name="Geller A."/>
            <person name="Levy A."/>
            <person name="Venturi V."/>
        </authorList>
    </citation>
    <scope>NUCLEOTIDE SEQUENCE [LARGE SCALE GENOMIC DNA]</scope>
    <source>
        <strain evidence="2">DSM 9128</strain>
    </source>
</reference>
<dbReference type="AlphaFoldDB" id="A0A5R8ZYJ7"/>
<gene>
    <name evidence="1" type="ORF">FEA48_21920</name>
</gene>
<dbReference type="Proteomes" id="UP000307510">
    <property type="component" value="Unassembled WGS sequence"/>
</dbReference>
<proteinExistence type="predicted"/>